<reference evidence="1" key="1">
    <citation type="submission" date="2022-07" db="EMBL/GenBank/DDBJ databases">
        <title>Phylogenomic reconstructions and comparative analyses of Kickxellomycotina fungi.</title>
        <authorList>
            <person name="Reynolds N.K."/>
            <person name="Stajich J.E."/>
            <person name="Barry K."/>
            <person name="Grigoriev I.V."/>
            <person name="Crous P."/>
            <person name="Smith M.E."/>
        </authorList>
    </citation>
    <scope>NUCLEOTIDE SEQUENCE</scope>
    <source>
        <strain evidence="1">CBS 190363</strain>
    </source>
</reference>
<dbReference type="Proteomes" id="UP001139981">
    <property type="component" value="Unassembled WGS sequence"/>
</dbReference>
<name>A0ACC1M2A3_9FUNG</name>
<accession>A0ACC1M2A3</accession>
<evidence type="ECO:0000313" key="1">
    <source>
        <dbReference type="EMBL" id="KAJ2893354.1"/>
    </source>
</evidence>
<comment type="caution">
    <text evidence="1">The sequence shown here is derived from an EMBL/GenBank/DDBJ whole genome shotgun (WGS) entry which is preliminary data.</text>
</comment>
<dbReference type="EMBL" id="JANBVB010000556">
    <property type="protein sequence ID" value="KAJ2893354.1"/>
    <property type="molecule type" value="Genomic_DNA"/>
</dbReference>
<organism evidence="1 2">
    <name type="scientific">Coemansia aciculifera</name>
    <dbReference type="NCBI Taxonomy" id="417176"/>
    <lineage>
        <taxon>Eukaryota</taxon>
        <taxon>Fungi</taxon>
        <taxon>Fungi incertae sedis</taxon>
        <taxon>Zoopagomycota</taxon>
        <taxon>Kickxellomycotina</taxon>
        <taxon>Kickxellomycetes</taxon>
        <taxon>Kickxellales</taxon>
        <taxon>Kickxellaceae</taxon>
        <taxon>Coemansia</taxon>
    </lineage>
</organism>
<evidence type="ECO:0000313" key="2">
    <source>
        <dbReference type="Proteomes" id="UP001139981"/>
    </source>
</evidence>
<feature type="non-terminal residue" evidence="1">
    <location>
        <position position="1"/>
    </location>
</feature>
<sequence length="614" mass="68029">LRVIDHNSDAYEGDLDEAAYAAVIERIRGPIVALADTCGATLSAACDLVDEALLRGTGTGDGAVRLQAVLGEAVQQFHVDYDMAVSGIHPQLPLATAKSATTEEQLFIVYFFVFSFGEFADELYDVLPAVAAVCRQPGEKLGWKQRVAEQMRVLRQWAETLARSLLNTGATTELETRIEEAQSLHAPRPSTPGMTWLWRRLEWLRRPNVRFATKYALLVTLLSLPCYWSMSAYVEFRRQRLDWLVISAAAIMVPTVGGSAVVSAYRILGTCGGGLAAFLVYEVGGGRAWLTYLLLVLVSVPCFHAILHGRYPKIGQFALVAFGVVLISKWVAREDQGESAGALAVRRTAAVAMGILAGMLATVYVWPFEARVRLRQALSWWLLAASQLYARRFALKEKPTEDTLLEISRPNSQREEGDEEDEEEEPLAVEATPPRVGSGLQEALLEISSLLADTLNEPRLKGRFPVEEYRRVISACQRMLDAMVAIPALPEEEEAEGEGPVGVARSSDALLQRTAAEREQRDALVGLSMYVLASALVLKTPLPAVLPPVHAAQRRVAEAMRDILNENEDDDEDDSQRTRYVVYYTHVMLGWEVVHELMIIEDLLRQLYGSYNII</sequence>
<gene>
    <name evidence="1" type="ORF">IWW38_002886</name>
</gene>
<proteinExistence type="predicted"/>
<keyword evidence="2" id="KW-1185">Reference proteome</keyword>
<protein>
    <submittedName>
        <fullName evidence="1">Uncharacterized protein</fullName>
    </submittedName>
</protein>